<evidence type="ECO:0000313" key="2">
    <source>
        <dbReference type="EMBL" id="QDB78643.1"/>
    </source>
</evidence>
<dbReference type="PANTHER" id="PTHR39420:SF2">
    <property type="entry name" value="HYDROLASE"/>
    <property type="match status" value="1"/>
</dbReference>
<keyword evidence="3" id="KW-1185">Reference proteome</keyword>
<dbReference type="Gene3D" id="1.20.150.30">
    <property type="entry name" value="Zincin-like metallopeptidase, N-terminal domain"/>
    <property type="match status" value="1"/>
</dbReference>
<dbReference type="InterPro" id="IPR018766">
    <property type="entry name" value="Zinicin_2"/>
</dbReference>
<feature type="region of interest" description="Disordered" evidence="1">
    <location>
        <begin position="451"/>
        <end position="493"/>
    </location>
</feature>
<dbReference type="SUPFAM" id="SSF55486">
    <property type="entry name" value="Metalloproteases ('zincins'), catalytic domain"/>
    <property type="match status" value="1"/>
</dbReference>
<dbReference type="PANTHER" id="PTHR39420">
    <property type="match status" value="1"/>
</dbReference>
<name>A0ABX5VL97_9MICO</name>
<keyword evidence="2" id="KW-0378">Hydrolase</keyword>
<dbReference type="Pfam" id="PF10103">
    <property type="entry name" value="Zincin_2"/>
    <property type="match status" value="1"/>
</dbReference>
<gene>
    <name evidence="2" type="ORF">FE251_04050</name>
</gene>
<dbReference type="RefSeq" id="WP_139072850.1">
    <property type="nucleotide sequence ID" value="NZ_CP040899.1"/>
</dbReference>
<dbReference type="GO" id="GO:0008237">
    <property type="term" value="F:metallopeptidase activity"/>
    <property type="evidence" value="ECO:0007669"/>
    <property type="project" value="UniProtKB-KW"/>
</dbReference>
<evidence type="ECO:0000256" key="1">
    <source>
        <dbReference type="SAM" id="MobiDB-lite"/>
    </source>
</evidence>
<sequence>MSEDPSRPGEDSWEELLRSMLGPQAAEEAMSAMRAAGLDPETMATAAGLPQDRNQLAMMLQQMQQVLAAGGNDPVNWALAGDLAGQAVRQAGDPTLTAAQAAQVTQALQVADLWLDAATELGPTTGTKQAWSRSDWAQRTMPTWKRLAEPIATSVARAMESVLDEQAGELGEHPLAAGLAGGAGGMIRRLGGAVFGMQVGQAVGTLAGEAFGTSDTGLPLVEAPDTALVPANVAAFAEGLDAPEEEVRLFLAVREVAHARLFAHVPWLRAHLLGAVEAYAREISIDTGAIEEAMRSLDPNDPEALREAFSGGVFVLERSEAQEAALLRLETALALVEGWVEVVAGQAVAPHLPHAVPLREMIRRRRAAGGPAEQTFASLVGLELRPRRVREAAELWSNLGRERGQEARDSLWEHFDLMPTAEELDDPAGFVAARDAAAAGQDDVDAALASIFAGTEQPGVEAPTADEGTDEAAGPGEGEPGEGEPDDGGRPAG</sequence>
<accession>A0ABX5VL97</accession>
<keyword evidence="2" id="KW-0645">Protease</keyword>
<keyword evidence="2" id="KW-0482">Metalloprotease</keyword>
<dbReference type="NCBIfam" id="TIGR03624">
    <property type="entry name" value="putative hydrolase"/>
    <property type="match status" value="1"/>
</dbReference>
<dbReference type="EMBL" id="CP040899">
    <property type="protein sequence ID" value="QDB78643.1"/>
    <property type="molecule type" value="Genomic_DNA"/>
</dbReference>
<evidence type="ECO:0000313" key="3">
    <source>
        <dbReference type="Proteomes" id="UP000313948"/>
    </source>
</evidence>
<organism evidence="2 3">
    <name type="scientific">Georgenia wutianyii</name>
    <dbReference type="NCBI Taxonomy" id="2585135"/>
    <lineage>
        <taxon>Bacteria</taxon>
        <taxon>Bacillati</taxon>
        <taxon>Actinomycetota</taxon>
        <taxon>Actinomycetes</taxon>
        <taxon>Micrococcales</taxon>
        <taxon>Bogoriellaceae</taxon>
        <taxon>Georgenia</taxon>
    </lineage>
</organism>
<dbReference type="InterPro" id="IPR042271">
    <property type="entry name" value="Zinicin_2_N"/>
</dbReference>
<dbReference type="Proteomes" id="UP000313948">
    <property type="component" value="Chromosome"/>
</dbReference>
<proteinExistence type="predicted"/>
<protein>
    <submittedName>
        <fullName evidence="2">Zinc-dependent metalloprotease</fullName>
    </submittedName>
</protein>
<reference evidence="2 3" key="1">
    <citation type="submission" date="2019-05" db="EMBL/GenBank/DDBJ databases">
        <title>Georgenia *** sp. nov., and Georgenia *** sp. nov., isolated from the intestinal contents of plateau pika (Ochotona curzoniae) in the Qinghai-Tibet plateau of China.</title>
        <authorList>
            <person name="Tian Z."/>
        </authorList>
    </citation>
    <scope>NUCLEOTIDE SEQUENCE [LARGE SCALE GENOMIC DNA]</scope>
    <source>
        <strain evidence="2 3">Z294</strain>
    </source>
</reference>